<comment type="pathway">
    <text evidence="1 10">Cofactor biosynthesis; (R)-pantothenate biosynthesis; (R)-pantoate from 3-methyl-2-oxobutanoate: step 2/2.</text>
</comment>
<comment type="function">
    <text evidence="10">Catalyzes the NADPH-dependent reduction of ketopantoate into pantoic acid.</text>
</comment>
<feature type="domain" description="Ketopantoate reductase N-terminal" evidence="11">
    <location>
        <begin position="4"/>
        <end position="153"/>
    </location>
</feature>
<dbReference type="PANTHER" id="PTHR43765:SF2">
    <property type="entry name" value="2-DEHYDROPANTOATE 2-REDUCTASE"/>
    <property type="match status" value="1"/>
</dbReference>
<dbReference type="Pfam" id="PF02558">
    <property type="entry name" value="ApbA"/>
    <property type="match status" value="1"/>
</dbReference>
<organism evidence="13 14">
    <name type="scientific">Devosia algicola</name>
    <dbReference type="NCBI Taxonomy" id="3026418"/>
    <lineage>
        <taxon>Bacteria</taxon>
        <taxon>Pseudomonadati</taxon>
        <taxon>Pseudomonadota</taxon>
        <taxon>Alphaproteobacteria</taxon>
        <taxon>Hyphomicrobiales</taxon>
        <taxon>Devosiaceae</taxon>
        <taxon>Devosia</taxon>
    </lineage>
</organism>
<feature type="domain" description="Ketopantoate reductase C-terminal" evidence="12">
    <location>
        <begin position="180"/>
        <end position="302"/>
    </location>
</feature>
<evidence type="ECO:0000256" key="8">
    <source>
        <dbReference type="ARBA" id="ARBA00032024"/>
    </source>
</evidence>
<evidence type="ECO:0000256" key="3">
    <source>
        <dbReference type="ARBA" id="ARBA00013014"/>
    </source>
</evidence>
<evidence type="ECO:0000259" key="11">
    <source>
        <dbReference type="Pfam" id="PF02558"/>
    </source>
</evidence>
<dbReference type="InterPro" id="IPR013752">
    <property type="entry name" value="KPA_reductase"/>
</dbReference>
<dbReference type="PANTHER" id="PTHR43765">
    <property type="entry name" value="2-DEHYDROPANTOATE 2-REDUCTASE-RELATED"/>
    <property type="match status" value="1"/>
</dbReference>
<dbReference type="Proteomes" id="UP001220530">
    <property type="component" value="Chromosome"/>
</dbReference>
<keyword evidence="7 10" id="KW-0560">Oxidoreductase</keyword>
<comment type="similarity">
    <text evidence="2 10">Belongs to the ketopantoate reductase family.</text>
</comment>
<accession>A0ABY7YQE9</accession>
<dbReference type="RefSeq" id="WP_282219946.1">
    <property type="nucleotide sequence ID" value="NZ_CP118246.1"/>
</dbReference>
<evidence type="ECO:0000256" key="10">
    <source>
        <dbReference type="RuleBase" id="RU362068"/>
    </source>
</evidence>
<evidence type="ECO:0000259" key="12">
    <source>
        <dbReference type="Pfam" id="PF08546"/>
    </source>
</evidence>
<dbReference type="Gene3D" id="3.40.50.720">
    <property type="entry name" value="NAD(P)-binding Rossmann-like Domain"/>
    <property type="match status" value="1"/>
</dbReference>
<evidence type="ECO:0000256" key="2">
    <source>
        <dbReference type="ARBA" id="ARBA00007870"/>
    </source>
</evidence>
<dbReference type="InterPro" id="IPR003710">
    <property type="entry name" value="ApbA"/>
</dbReference>
<evidence type="ECO:0000256" key="5">
    <source>
        <dbReference type="ARBA" id="ARBA00022655"/>
    </source>
</evidence>
<evidence type="ECO:0000256" key="6">
    <source>
        <dbReference type="ARBA" id="ARBA00022857"/>
    </source>
</evidence>
<evidence type="ECO:0000256" key="4">
    <source>
        <dbReference type="ARBA" id="ARBA00019465"/>
    </source>
</evidence>
<dbReference type="Gene3D" id="1.10.1040.10">
    <property type="entry name" value="N-(1-d-carboxylethyl)-l-norvaline Dehydrogenase, domain 2"/>
    <property type="match status" value="1"/>
</dbReference>
<dbReference type="EMBL" id="CP118246">
    <property type="protein sequence ID" value="WDR03554.1"/>
    <property type="molecule type" value="Genomic_DNA"/>
</dbReference>
<gene>
    <name evidence="13" type="ORF">PSQ19_05555</name>
</gene>
<dbReference type="Pfam" id="PF08546">
    <property type="entry name" value="ApbA_C"/>
    <property type="match status" value="1"/>
</dbReference>
<keyword evidence="6 10" id="KW-0521">NADP</keyword>
<evidence type="ECO:0000256" key="7">
    <source>
        <dbReference type="ARBA" id="ARBA00023002"/>
    </source>
</evidence>
<dbReference type="NCBIfam" id="TIGR00745">
    <property type="entry name" value="apbA_panE"/>
    <property type="match status" value="1"/>
</dbReference>
<keyword evidence="14" id="KW-1185">Reference proteome</keyword>
<dbReference type="InterPro" id="IPR013328">
    <property type="entry name" value="6PGD_dom2"/>
</dbReference>
<protein>
    <recommendedName>
        <fullName evidence="4 10">2-dehydropantoate 2-reductase</fullName>
        <ecNumber evidence="3 10">1.1.1.169</ecNumber>
    </recommendedName>
    <alternativeName>
        <fullName evidence="8 10">Ketopantoate reductase</fullName>
    </alternativeName>
</protein>
<comment type="catalytic activity">
    <reaction evidence="9 10">
        <text>(R)-pantoate + NADP(+) = 2-dehydropantoate + NADPH + H(+)</text>
        <dbReference type="Rhea" id="RHEA:16233"/>
        <dbReference type="ChEBI" id="CHEBI:11561"/>
        <dbReference type="ChEBI" id="CHEBI:15378"/>
        <dbReference type="ChEBI" id="CHEBI:15980"/>
        <dbReference type="ChEBI" id="CHEBI:57783"/>
        <dbReference type="ChEBI" id="CHEBI:58349"/>
        <dbReference type="EC" id="1.1.1.169"/>
    </reaction>
</comment>
<keyword evidence="5 10" id="KW-0566">Pantothenate biosynthesis</keyword>
<dbReference type="InterPro" id="IPR036291">
    <property type="entry name" value="NAD(P)-bd_dom_sf"/>
</dbReference>
<evidence type="ECO:0000256" key="9">
    <source>
        <dbReference type="ARBA" id="ARBA00048793"/>
    </source>
</evidence>
<reference evidence="13 14" key="1">
    <citation type="submission" date="2023-02" db="EMBL/GenBank/DDBJ databases">
        <title>Devosia algicola sp. nov., isolated from the phycosphere of marine algae.</title>
        <authorList>
            <person name="Kim J.M."/>
            <person name="Lee J.K."/>
            <person name="Choi B.J."/>
            <person name="Bayburt H."/>
            <person name="Jeon C.O."/>
        </authorList>
    </citation>
    <scope>NUCLEOTIDE SEQUENCE [LARGE SCALE GENOMIC DNA]</scope>
    <source>
        <strain evidence="13 14">G20-9</strain>
    </source>
</reference>
<name>A0ABY7YQE9_9HYPH</name>
<proteinExistence type="inferred from homology"/>
<evidence type="ECO:0000256" key="1">
    <source>
        <dbReference type="ARBA" id="ARBA00004994"/>
    </source>
</evidence>
<dbReference type="InterPro" id="IPR008927">
    <property type="entry name" value="6-PGluconate_DH-like_C_sf"/>
</dbReference>
<dbReference type="InterPro" id="IPR050838">
    <property type="entry name" value="Ketopantoate_reductase"/>
</dbReference>
<evidence type="ECO:0000313" key="14">
    <source>
        <dbReference type="Proteomes" id="UP001220530"/>
    </source>
</evidence>
<sequence>MKIAVLGGGGAMGGLFGGMLAHAGNDVSLIDVSRPALDAINASGLAIEEKDGTVLTSQARATDDASTVGQVDLIVNFVKCYHTEAAIHAARPMIGSDTMVLSLQNGWGNAARIAGIIGEHALLVGLTYHSANLAKPGHINHPGVGVTHIGELDGTLSPRLERLAATFEDAGFEVAPSTRIVDEVWKKLALNVCTLPPAGLLRFHADELVEHDGTMALMRGLLDETVAVASAQGISLDGEERWAAITGLLARAIGAKASMLQDVEAERRTEIDVINGAIVAAGKVHGVATPLNDTMVWLIKSLEEAYLGKARQAK</sequence>
<evidence type="ECO:0000313" key="13">
    <source>
        <dbReference type="EMBL" id="WDR03554.1"/>
    </source>
</evidence>
<dbReference type="SUPFAM" id="SSF48179">
    <property type="entry name" value="6-phosphogluconate dehydrogenase C-terminal domain-like"/>
    <property type="match status" value="1"/>
</dbReference>
<dbReference type="SUPFAM" id="SSF51735">
    <property type="entry name" value="NAD(P)-binding Rossmann-fold domains"/>
    <property type="match status" value="1"/>
</dbReference>
<dbReference type="EC" id="1.1.1.169" evidence="3 10"/>
<dbReference type="InterPro" id="IPR013332">
    <property type="entry name" value="KPR_N"/>
</dbReference>